<protein>
    <submittedName>
        <fullName evidence="8">LacI family transcriptional regulator</fullName>
    </submittedName>
</protein>
<evidence type="ECO:0000256" key="4">
    <source>
        <dbReference type="ARBA" id="ARBA00023163"/>
    </source>
</evidence>
<reference evidence="8" key="1">
    <citation type="submission" date="2020-06" db="EMBL/GenBank/DDBJ databases">
        <title>Characterization of fructooligosaccharide metabolism and fructooligosaccharide-degrading enzymes in human commensal butyrate producers.</title>
        <authorList>
            <person name="Tanno H."/>
            <person name="Fujii T."/>
            <person name="Hirano K."/>
            <person name="Maeno S."/>
            <person name="Tonozuka T."/>
            <person name="Sakamoto M."/>
            <person name="Ohkuma M."/>
            <person name="Tochio T."/>
            <person name="Endo A."/>
        </authorList>
    </citation>
    <scope>NUCLEOTIDE SEQUENCE</scope>
    <source>
        <strain evidence="8">JCM 31265</strain>
    </source>
</reference>
<feature type="domain" description="HTH lacI-type" evidence="6">
    <location>
        <begin position="2"/>
        <end position="56"/>
    </location>
</feature>
<dbReference type="InterPro" id="IPR010982">
    <property type="entry name" value="Lambda_DNA-bd_dom_sf"/>
</dbReference>
<sequence>MASIRDVAKEAGVAICTVSRLINGTANVEPETQKKIEDAMKKLDYVPNELARGMFKGRSNSIAMLVPNIQHPWFSSLASEIEKILYEKKYKFMLFSTSDDKQREKECFKLLKSNIVDGIICGTSACTAKEYQKIDKPMVMLDYKVGSKFPVVVSDHKMGGQLAAQEFINSGCKYVIHISGIKVDKNIMSFECHEELDRVLAENGIKSRRVPIQWNDFDFHGYFEMAKCILEEYPDVDGIFAADMPAIAFLKAALAIGKKIPDDLAIVAYDGTYITNASTTRLTSIHQPYKEIAQEAVRQLMEMIDGPEEEDDAEGQGESATADQIDSAKERNTHIDGNLILLPVSVEKGDTTL</sequence>
<evidence type="ECO:0000313" key="9">
    <source>
        <dbReference type="Proteomes" id="UP000660047"/>
    </source>
</evidence>
<dbReference type="SUPFAM" id="SSF47413">
    <property type="entry name" value="lambda repressor-like DNA-binding domains"/>
    <property type="match status" value="1"/>
</dbReference>
<dbReference type="InterPro" id="IPR046335">
    <property type="entry name" value="LacI/GalR-like_sensor"/>
</dbReference>
<dbReference type="CDD" id="cd01392">
    <property type="entry name" value="HTH_LacI"/>
    <property type="match status" value="1"/>
</dbReference>
<keyword evidence="2" id="KW-0805">Transcription regulation</keyword>
<dbReference type="Gene3D" id="3.40.50.2300">
    <property type="match status" value="2"/>
</dbReference>
<dbReference type="PANTHER" id="PTHR30146">
    <property type="entry name" value="LACI-RELATED TRANSCRIPTIONAL REPRESSOR"/>
    <property type="match status" value="1"/>
</dbReference>
<dbReference type="Pfam" id="PF13377">
    <property type="entry name" value="Peripla_BP_3"/>
    <property type="match status" value="1"/>
</dbReference>
<dbReference type="GO" id="GO:0000976">
    <property type="term" value="F:transcription cis-regulatory region binding"/>
    <property type="evidence" value="ECO:0007669"/>
    <property type="project" value="TreeGrafter"/>
</dbReference>
<comment type="caution">
    <text evidence="8">The sequence shown here is derived from an EMBL/GenBank/DDBJ whole genome shotgun (WGS) entry which is preliminary data.</text>
</comment>
<gene>
    <name evidence="8" type="ORF">COEU31_18470</name>
</gene>
<dbReference type="EMBL" id="BLYL01000010">
    <property type="protein sequence ID" value="GFO94801.1"/>
    <property type="molecule type" value="Genomic_DNA"/>
</dbReference>
<proteinExistence type="predicted"/>
<dbReference type="InterPro" id="IPR000843">
    <property type="entry name" value="HTH_LacI"/>
</dbReference>
<organism evidence="8 9">
    <name type="scientific">Coprococcus eutactus</name>
    <dbReference type="NCBI Taxonomy" id="33043"/>
    <lineage>
        <taxon>Bacteria</taxon>
        <taxon>Bacillati</taxon>
        <taxon>Bacillota</taxon>
        <taxon>Clostridia</taxon>
        <taxon>Lachnospirales</taxon>
        <taxon>Lachnospiraceae</taxon>
        <taxon>Coprococcus</taxon>
    </lineage>
</organism>
<dbReference type="PROSITE" id="PS50943">
    <property type="entry name" value="HTH_CROC1"/>
    <property type="match status" value="1"/>
</dbReference>
<dbReference type="Gene3D" id="1.10.260.40">
    <property type="entry name" value="lambda repressor-like DNA-binding domains"/>
    <property type="match status" value="1"/>
</dbReference>
<evidence type="ECO:0000259" key="6">
    <source>
        <dbReference type="PROSITE" id="PS50932"/>
    </source>
</evidence>
<accession>A0AAI9NZ04</accession>
<dbReference type="SUPFAM" id="SSF53822">
    <property type="entry name" value="Periplasmic binding protein-like I"/>
    <property type="match status" value="1"/>
</dbReference>
<feature type="region of interest" description="Disordered" evidence="5">
    <location>
        <begin position="307"/>
        <end position="330"/>
    </location>
</feature>
<dbReference type="SMART" id="SM00354">
    <property type="entry name" value="HTH_LACI"/>
    <property type="match status" value="1"/>
</dbReference>
<evidence type="ECO:0000256" key="5">
    <source>
        <dbReference type="SAM" id="MobiDB-lite"/>
    </source>
</evidence>
<dbReference type="GO" id="GO:0003700">
    <property type="term" value="F:DNA-binding transcription factor activity"/>
    <property type="evidence" value="ECO:0007669"/>
    <property type="project" value="TreeGrafter"/>
</dbReference>
<dbReference type="PROSITE" id="PS50932">
    <property type="entry name" value="HTH_LACI_2"/>
    <property type="match status" value="1"/>
</dbReference>
<feature type="domain" description="HTH cro/C1-type" evidence="7">
    <location>
        <begin position="3"/>
        <end position="46"/>
    </location>
</feature>
<evidence type="ECO:0000256" key="2">
    <source>
        <dbReference type="ARBA" id="ARBA00023015"/>
    </source>
</evidence>
<keyword evidence="1" id="KW-0678">Repressor</keyword>
<dbReference type="InterPro" id="IPR028082">
    <property type="entry name" value="Peripla_BP_I"/>
</dbReference>
<dbReference type="CDD" id="cd06291">
    <property type="entry name" value="PBP1_Qymf-like"/>
    <property type="match status" value="1"/>
</dbReference>
<dbReference type="InterPro" id="IPR001387">
    <property type="entry name" value="Cro/C1-type_HTH"/>
</dbReference>
<dbReference type="RefSeq" id="WP_055223465.1">
    <property type="nucleotide sequence ID" value="NZ_BLYL01000010.1"/>
</dbReference>
<dbReference type="Proteomes" id="UP000660047">
    <property type="component" value="Unassembled WGS sequence"/>
</dbReference>
<dbReference type="PANTHER" id="PTHR30146:SF95">
    <property type="entry name" value="RIBOSE OPERON REPRESSOR"/>
    <property type="match status" value="1"/>
</dbReference>
<dbReference type="AlphaFoldDB" id="A0AAI9NZ04"/>
<evidence type="ECO:0000313" key="8">
    <source>
        <dbReference type="EMBL" id="GFO94801.1"/>
    </source>
</evidence>
<keyword evidence="3" id="KW-0238">DNA-binding</keyword>
<keyword evidence="4" id="KW-0804">Transcription</keyword>
<evidence type="ECO:0000256" key="1">
    <source>
        <dbReference type="ARBA" id="ARBA00022491"/>
    </source>
</evidence>
<dbReference type="Pfam" id="PF00356">
    <property type="entry name" value="LacI"/>
    <property type="match status" value="1"/>
</dbReference>
<evidence type="ECO:0000259" key="7">
    <source>
        <dbReference type="PROSITE" id="PS50943"/>
    </source>
</evidence>
<name>A0AAI9NZ04_9FIRM</name>
<evidence type="ECO:0000256" key="3">
    <source>
        <dbReference type="ARBA" id="ARBA00023125"/>
    </source>
</evidence>